<sequence length="205" mass="23108">MSSPSNRTASNPLSPAAEYVPFFRILPYRCCNTDRAPSSSSSSLSSPPPSTPSFSIAPRLASSPESPYETLNTITTLSAQPRSHLRASEQGDDFYESASALMQVLQTIHILTDQPLPDQPDILLLNETYRENFGLNIQLRVAFSEMGMGKFVEARVSDALVLAEMNRGRFYVSQEARDWVREIGEKWRSKWRLARVMLRLFMRSV</sequence>
<comment type="caution">
    <text evidence="2">The sequence shown here is derived from an EMBL/GenBank/DDBJ whole genome shotgun (WGS) entry which is preliminary data.</text>
</comment>
<accession>A0A8H6CC12</accession>
<evidence type="ECO:0000256" key="1">
    <source>
        <dbReference type="SAM" id="MobiDB-lite"/>
    </source>
</evidence>
<organism evidence="2 3">
    <name type="scientific">Letharia lupina</name>
    <dbReference type="NCBI Taxonomy" id="560253"/>
    <lineage>
        <taxon>Eukaryota</taxon>
        <taxon>Fungi</taxon>
        <taxon>Dikarya</taxon>
        <taxon>Ascomycota</taxon>
        <taxon>Pezizomycotina</taxon>
        <taxon>Lecanoromycetes</taxon>
        <taxon>OSLEUM clade</taxon>
        <taxon>Lecanoromycetidae</taxon>
        <taxon>Lecanorales</taxon>
        <taxon>Lecanorineae</taxon>
        <taxon>Parmeliaceae</taxon>
        <taxon>Letharia</taxon>
    </lineage>
</organism>
<dbReference type="GeneID" id="59331280"/>
<feature type="region of interest" description="Disordered" evidence="1">
    <location>
        <begin position="34"/>
        <end position="67"/>
    </location>
</feature>
<dbReference type="EMBL" id="JACCJB010000016">
    <property type="protein sequence ID" value="KAF6220436.1"/>
    <property type="molecule type" value="Genomic_DNA"/>
</dbReference>
<evidence type="ECO:0000313" key="3">
    <source>
        <dbReference type="Proteomes" id="UP000593566"/>
    </source>
</evidence>
<dbReference type="Proteomes" id="UP000593566">
    <property type="component" value="Unassembled WGS sequence"/>
</dbReference>
<dbReference type="RefSeq" id="XP_037149871.1">
    <property type="nucleotide sequence ID" value="XM_037293793.1"/>
</dbReference>
<proteinExistence type="predicted"/>
<evidence type="ECO:0000313" key="2">
    <source>
        <dbReference type="EMBL" id="KAF6220436.1"/>
    </source>
</evidence>
<gene>
    <name evidence="2" type="ORF">HO133_002868</name>
</gene>
<reference evidence="2 3" key="1">
    <citation type="journal article" date="2020" name="Genomics">
        <title>Complete, high-quality genomes from long-read metagenomic sequencing of two wolf lichen thalli reveals enigmatic genome architecture.</title>
        <authorList>
            <person name="McKenzie S.K."/>
            <person name="Walston R.F."/>
            <person name="Allen J.L."/>
        </authorList>
    </citation>
    <scope>NUCLEOTIDE SEQUENCE [LARGE SCALE GENOMIC DNA]</scope>
    <source>
        <strain evidence="2">WasteWater1</strain>
    </source>
</reference>
<keyword evidence="3" id="KW-1185">Reference proteome</keyword>
<name>A0A8H6CC12_9LECA</name>
<protein>
    <submittedName>
        <fullName evidence="2">Uncharacterized protein</fullName>
    </submittedName>
</protein>
<dbReference type="AlphaFoldDB" id="A0A8H6CC12"/>